<proteinExistence type="predicted"/>
<dbReference type="AlphaFoldDB" id="M2Y359"/>
<evidence type="ECO:0000313" key="2">
    <source>
        <dbReference type="EMBL" id="EME30368.1"/>
    </source>
</evidence>
<protein>
    <submittedName>
        <fullName evidence="2">Uncharacterized protein</fullName>
    </submittedName>
</protein>
<dbReference type="KEGG" id="gsl:Gasu_22760"/>
<keyword evidence="3" id="KW-1185">Reference proteome</keyword>
<dbReference type="RefSeq" id="XP_005706888.1">
    <property type="nucleotide sequence ID" value="XM_005706831.1"/>
</dbReference>
<organism evidence="2 3">
    <name type="scientific">Galdieria sulphuraria</name>
    <name type="common">Red alga</name>
    <dbReference type="NCBI Taxonomy" id="130081"/>
    <lineage>
        <taxon>Eukaryota</taxon>
        <taxon>Rhodophyta</taxon>
        <taxon>Bangiophyceae</taxon>
        <taxon>Galdieriales</taxon>
        <taxon>Galdieriaceae</taxon>
        <taxon>Galdieria</taxon>
    </lineage>
</organism>
<evidence type="ECO:0000256" key="1">
    <source>
        <dbReference type="SAM" id="MobiDB-lite"/>
    </source>
</evidence>
<dbReference type="GeneID" id="17089101"/>
<evidence type="ECO:0000313" key="3">
    <source>
        <dbReference type="Proteomes" id="UP000030680"/>
    </source>
</evidence>
<name>M2Y359_GALSU</name>
<feature type="region of interest" description="Disordered" evidence="1">
    <location>
        <begin position="28"/>
        <end position="57"/>
    </location>
</feature>
<sequence>MLQPPPSVLVKRQNVKVSKPVVKETKIVVSEEENEKDSEHSIGDNKPPKEEEGEEDFKAQQLEAVVATGRSAYIVDEYDPHRPNDFETCLQEREWRKAQQVVKSSLG</sequence>
<gene>
    <name evidence="2" type="ORF">Gasu_22760</name>
</gene>
<accession>M2Y359</accession>
<dbReference type="Proteomes" id="UP000030680">
    <property type="component" value="Unassembled WGS sequence"/>
</dbReference>
<reference evidence="3" key="1">
    <citation type="journal article" date="2013" name="Science">
        <title>Gene transfer from bacteria and archaea facilitated evolution of an extremophilic eukaryote.</title>
        <authorList>
            <person name="Schonknecht G."/>
            <person name="Chen W.H."/>
            <person name="Ternes C.M."/>
            <person name="Barbier G.G."/>
            <person name="Shrestha R.P."/>
            <person name="Stanke M."/>
            <person name="Brautigam A."/>
            <person name="Baker B.J."/>
            <person name="Banfield J.F."/>
            <person name="Garavito R.M."/>
            <person name="Carr K."/>
            <person name="Wilkerson C."/>
            <person name="Rensing S.A."/>
            <person name="Gagneul D."/>
            <person name="Dickenson N.E."/>
            <person name="Oesterhelt C."/>
            <person name="Lercher M.J."/>
            <person name="Weber A.P."/>
        </authorList>
    </citation>
    <scope>NUCLEOTIDE SEQUENCE [LARGE SCALE GENOMIC DNA]</scope>
    <source>
        <strain evidence="3">074W</strain>
    </source>
</reference>
<feature type="compositionally biased region" description="Basic and acidic residues" evidence="1">
    <location>
        <begin position="37"/>
        <end position="50"/>
    </location>
</feature>
<dbReference type="EMBL" id="KB454500">
    <property type="protein sequence ID" value="EME30368.1"/>
    <property type="molecule type" value="Genomic_DNA"/>
</dbReference>
<dbReference type="Gramene" id="EME30368">
    <property type="protein sequence ID" value="EME30368"/>
    <property type="gene ID" value="Gasu_22760"/>
</dbReference>
<dbReference type="OrthoDB" id="11148at2759"/>